<name>A0ACC7P8W2_9BACL</name>
<proteinExistence type="predicted"/>
<evidence type="ECO:0000313" key="2">
    <source>
        <dbReference type="Proteomes" id="UP001631969"/>
    </source>
</evidence>
<keyword evidence="2" id="KW-1185">Reference proteome</keyword>
<gene>
    <name evidence="1" type="ORF">ACI1P1_27450</name>
</gene>
<reference evidence="1" key="1">
    <citation type="submission" date="2024-12" db="EMBL/GenBank/DDBJ databases">
        <authorList>
            <person name="Wu N."/>
        </authorList>
    </citation>
    <scope>NUCLEOTIDE SEQUENCE</scope>
    <source>
        <strain evidence="1">P15</strain>
    </source>
</reference>
<comment type="caution">
    <text evidence="1">The sequence shown here is derived from an EMBL/GenBank/DDBJ whole genome shotgun (WGS) entry which is preliminary data.</text>
</comment>
<dbReference type="Proteomes" id="UP001631969">
    <property type="component" value="Unassembled WGS sequence"/>
</dbReference>
<sequence>MTGQRILYFDTMTADMKELLRSRMPRGYELVFWDQCDEAAKEKELGQASYLMATVFPVTAALISQAKKAKHIQKCGVGLDNIDMAAASERGISVSNIPGCNAVCVAELTLMLILSLYRKLPYANTRTKQGEWLTWALRPDSYEMKGKTHGLIGMGYVGWETAVRSKAMGTDILYYDQRPLPEQKEKELGARFVGLEELLCQSDIVSVHVPLVPGTRHLINRQRLQLMKSNAVLINVARGGVVDEKALYEALVAGEIKGAGLDVWEQEPVPADHPLLQLEQVIATPHIGGGTRDTLIHVYTQAFANIERVEQGLEPMFVGNSYRHMTVG</sequence>
<accession>A0ACC7P8W2</accession>
<dbReference type="EMBL" id="JBJURJ010000025">
    <property type="protein sequence ID" value="MFM9332039.1"/>
    <property type="molecule type" value="Genomic_DNA"/>
</dbReference>
<organism evidence="1 2">
    <name type="scientific">Paenibacillus mesotrionivorans</name>
    <dbReference type="NCBI Taxonomy" id="3160968"/>
    <lineage>
        <taxon>Bacteria</taxon>
        <taxon>Bacillati</taxon>
        <taxon>Bacillota</taxon>
        <taxon>Bacilli</taxon>
        <taxon>Bacillales</taxon>
        <taxon>Paenibacillaceae</taxon>
        <taxon>Paenibacillus</taxon>
    </lineage>
</organism>
<protein>
    <submittedName>
        <fullName evidence="1">2-hydroxyacid dehydrogenase</fullName>
    </submittedName>
</protein>
<evidence type="ECO:0000313" key="1">
    <source>
        <dbReference type="EMBL" id="MFM9332039.1"/>
    </source>
</evidence>